<feature type="transmembrane region" description="Helical" evidence="1">
    <location>
        <begin position="128"/>
        <end position="149"/>
    </location>
</feature>
<feature type="transmembrane region" description="Helical" evidence="1">
    <location>
        <begin position="161"/>
        <end position="185"/>
    </location>
</feature>
<feature type="transmembrane region" description="Helical" evidence="1">
    <location>
        <begin position="57"/>
        <end position="81"/>
    </location>
</feature>
<protein>
    <recommendedName>
        <fullName evidence="2">VTT domain-containing protein</fullName>
    </recommendedName>
</protein>
<proteinExistence type="predicted"/>
<comment type="caution">
    <text evidence="3">The sequence shown here is derived from an EMBL/GenBank/DDBJ whole genome shotgun (WGS) entry which is preliminary data.</text>
</comment>
<dbReference type="Pfam" id="PF09335">
    <property type="entry name" value="VTT_dom"/>
    <property type="match status" value="1"/>
</dbReference>
<keyword evidence="1" id="KW-0812">Transmembrane</keyword>
<dbReference type="OrthoDB" id="202840at2759"/>
<evidence type="ECO:0000259" key="2">
    <source>
        <dbReference type="Pfam" id="PF09335"/>
    </source>
</evidence>
<keyword evidence="1" id="KW-1133">Transmembrane helix</keyword>
<feature type="transmembrane region" description="Helical" evidence="1">
    <location>
        <begin position="289"/>
        <end position="310"/>
    </location>
</feature>
<reference evidence="3" key="1">
    <citation type="journal article" date="2020" name="bioRxiv">
        <title>Hybrid origin of Populus tomentosa Carr. identified through genome sequencing and phylogenomic analysis.</title>
        <authorList>
            <person name="An X."/>
            <person name="Gao K."/>
            <person name="Chen Z."/>
            <person name="Li J."/>
            <person name="Yang X."/>
            <person name="Yang X."/>
            <person name="Zhou J."/>
            <person name="Guo T."/>
            <person name="Zhao T."/>
            <person name="Huang S."/>
            <person name="Miao D."/>
            <person name="Khan W.U."/>
            <person name="Rao P."/>
            <person name="Ye M."/>
            <person name="Lei B."/>
            <person name="Liao W."/>
            <person name="Wang J."/>
            <person name="Ji L."/>
            <person name="Li Y."/>
            <person name="Guo B."/>
            <person name="Mustafa N.S."/>
            <person name="Li S."/>
            <person name="Yun Q."/>
            <person name="Keller S.R."/>
            <person name="Mao J."/>
            <person name="Zhang R."/>
            <person name="Strauss S.H."/>
        </authorList>
    </citation>
    <scope>NUCLEOTIDE SEQUENCE</scope>
    <source>
        <strain evidence="3">GM15</strain>
        <tissue evidence="3">Leaf</tissue>
    </source>
</reference>
<dbReference type="EMBL" id="JAAWWB010000002">
    <property type="protein sequence ID" value="KAG6788414.1"/>
    <property type="molecule type" value="Genomic_DNA"/>
</dbReference>
<evidence type="ECO:0000313" key="4">
    <source>
        <dbReference type="Proteomes" id="UP000886885"/>
    </source>
</evidence>
<organism evidence="3 4">
    <name type="scientific">Populus tomentosa</name>
    <name type="common">Chinese white poplar</name>
    <dbReference type="NCBI Taxonomy" id="118781"/>
    <lineage>
        <taxon>Eukaryota</taxon>
        <taxon>Viridiplantae</taxon>
        <taxon>Streptophyta</taxon>
        <taxon>Embryophyta</taxon>
        <taxon>Tracheophyta</taxon>
        <taxon>Spermatophyta</taxon>
        <taxon>Magnoliopsida</taxon>
        <taxon>eudicotyledons</taxon>
        <taxon>Gunneridae</taxon>
        <taxon>Pentapetalae</taxon>
        <taxon>rosids</taxon>
        <taxon>fabids</taxon>
        <taxon>Malpighiales</taxon>
        <taxon>Salicaceae</taxon>
        <taxon>Saliceae</taxon>
        <taxon>Populus</taxon>
    </lineage>
</organism>
<feature type="transmembrane region" description="Helical" evidence="1">
    <location>
        <begin position="249"/>
        <end position="269"/>
    </location>
</feature>
<gene>
    <name evidence="3" type="ORF">POTOM_004480</name>
</gene>
<dbReference type="InterPro" id="IPR032816">
    <property type="entry name" value="VTT_dom"/>
</dbReference>
<feature type="domain" description="VTT" evidence="2">
    <location>
        <begin position="149"/>
        <end position="268"/>
    </location>
</feature>
<dbReference type="PANTHER" id="PTHR46431:SF7">
    <property type="entry name" value="SNARE ASSOCIATED GOLGI PROTEIN FAMILY"/>
    <property type="match status" value="1"/>
</dbReference>
<name>A0A8X8AHE7_POPTO</name>
<sequence>MTYYEDDSAVLEVRMRMEGDKIDDNSKGDYVNLRDENGAGERCNHFGCCWGFGGSVFWYWVKLAVTFTFFGLLAAACVEWVGPFLMDKVSFDQEVYAILLRLRTFVLSQMCMYAQEIIPIINWETTTFSTPVLVVLLFASVALFPTLLLPSSPSMWVAGMTFGYGFGFLLIITAAAVGVSLPYFIGSLFLHKIRGWFDKYPKRAAILRAAGEGNWFHQFRAVALIRISPFPYILYNYCAVATNVKYGPYFLGSLAGMVPEIFVAIYTGIVIRTLADASNDRRALSAPQIVFTVFGFCATVVATIIITVYAKRQLKVMQDEPLLA</sequence>
<evidence type="ECO:0000256" key="1">
    <source>
        <dbReference type="SAM" id="Phobius"/>
    </source>
</evidence>
<keyword evidence="1" id="KW-0472">Membrane</keyword>
<dbReference type="PANTHER" id="PTHR46431">
    <property type="entry name" value="EXPRESSED PROTEIN"/>
    <property type="match status" value="1"/>
</dbReference>
<keyword evidence="4" id="KW-1185">Reference proteome</keyword>
<dbReference type="Proteomes" id="UP000886885">
    <property type="component" value="Chromosome 1D"/>
</dbReference>
<dbReference type="AlphaFoldDB" id="A0A8X8AHE7"/>
<evidence type="ECO:0000313" key="3">
    <source>
        <dbReference type="EMBL" id="KAG6788414.1"/>
    </source>
</evidence>
<accession>A0A8X8AHE7</accession>